<evidence type="ECO:0008006" key="7">
    <source>
        <dbReference type="Google" id="ProtNLM"/>
    </source>
</evidence>
<dbReference type="Pfam" id="PF18922">
    <property type="entry name" value="DUF5672"/>
    <property type="match status" value="1"/>
</dbReference>
<sequence>MLVFFISVVILRQYHSLRLADRLEQLADDRTREQLRLAAATASVAADGTATPLVVHGGSSGSSSSGGSTASRLDGASSTGSSSSSSSGSSIGSLSSRSSGRGSMGSAASQGGSTWVEPKAPVTLPKRNRHCPVAQPVDWSALPRDPAQKRAAVFTPYNIEMGYSVDVLTFPRNVCRSKEEVLRVAEGLRVSLDPSRLRYFNNVTQQAIFLRGAPQESYSVFMLLGNDKLPIVVGLGHVNFYMCQFPFDLHRPARVGAVKAFATYDYVILNSEFTDRWYNKATQNHIESALRLYGSAPLVTVLHPPVEPFPAPADEVEADKALLAAARQAGSDTLVGEVGWEGTAAAASVGARRKDIMMLGRFFRGRQSKGHGSAIEIFRSILPYLPDGTQLHLIGNLMPNHTSYLDDLRKKAVGLPVNFHIGVPAEKIEDLMHGSLVQWHLTGIELESEEDPASEEHFGISVAEGMSSGVIPVVLNRGGVGDIVKHSHNGFLAPTAQGIAELTTEVFQLDLTRRAELRRNAISWVKRFSQGAFARKFRILSHRGVLTKPFRHLIAQTTDLVNSRNFTLPPSSRKAALIIEPRQHYAFEYSVKNAMYHLGPEWALYVVHGRSNAAFVRHALEGISGVKYHELDTVEVDIPALNELLKSPDFWGSLAADGVDHVLFFQTDSLLLHGNIQPFMQYDYVGAPWHRENERWKKRGGLKGSMPHGVGNGGLSLRSVPAMLELSRRHGGNVSHDGQQVPCDDLERGLLAGPEAELQTLPHVPMALHASWYYFWGTPQRFGDLLTMLDLSVCGSEAAAASVGAARAA</sequence>
<dbReference type="InterPro" id="IPR038013">
    <property type="entry name" value="ALG11"/>
</dbReference>
<keyword evidence="6" id="KW-1185">Reference proteome</keyword>
<organism evidence="5 6">
    <name type="scientific">Chlorella ohadii</name>
    <dbReference type="NCBI Taxonomy" id="2649997"/>
    <lineage>
        <taxon>Eukaryota</taxon>
        <taxon>Viridiplantae</taxon>
        <taxon>Chlorophyta</taxon>
        <taxon>core chlorophytes</taxon>
        <taxon>Trebouxiophyceae</taxon>
        <taxon>Chlorellales</taxon>
        <taxon>Chlorellaceae</taxon>
        <taxon>Chlorella clade</taxon>
        <taxon>Chlorella</taxon>
    </lineage>
</organism>
<dbReference type="InterPro" id="IPR043729">
    <property type="entry name" value="DUF5672"/>
</dbReference>
<dbReference type="AlphaFoldDB" id="A0AAD5DU69"/>
<evidence type="ECO:0000313" key="6">
    <source>
        <dbReference type="Proteomes" id="UP001205105"/>
    </source>
</evidence>
<evidence type="ECO:0000259" key="3">
    <source>
        <dbReference type="Pfam" id="PF00534"/>
    </source>
</evidence>
<dbReference type="Pfam" id="PF00534">
    <property type="entry name" value="Glycos_transf_1"/>
    <property type="match status" value="1"/>
</dbReference>
<dbReference type="SUPFAM" id="SSF53756">
    <property type="entry name" value="UDP-Glycosyltransferase/glycogen phosphorylase"/>
    <property type="match status" value="1"/>
</dbReference>
<dbReference type="PANTHER" id="PTHR45919">
    <property type="entry name" value="GDP-MAN:MAN(3)GLCNAC(2)-PP-DOL ALPHA-1,2-MANNOSYLTRANSFERASE"/>
    <property type="match status" value="1"/>
</dbReference>
<dbReference type="GO" id="GO:0006487">
    <property type="term" value="P:protein N-linked glycosylation"/>
    <property type="evidence" value="ECO:0007669"/>
    <property type="project" value="TreeGrafter"/>
</dbReference>
<comment type="caution">
    <text evidence="5">The sequence shown here is derived from an EMBL/GenBank/DDBJ whole genome shotgun (WGS) entry which is preliminary data.</text>
</comment>
<protein>
    <recommendedName>
        <fullName evidence="7">DUF5672 domain-containing protein</fullName>
    </recommendedName>
</protein>
<accession>A0AAD5DU69</accession>
<dbReference type="PANTHER" id="PTHR45919:SF1">
    <property type="entry name" value="GDP-MAN:MAN(3)GLCNAC(2)-PP-DOL ALPHA-1,2-MANNOSYLTRANSFERASE"/>
    <property type="match status" value="1"/>
</dbReference>
<evidence type="ECO:0000256" key="2">
    <source>
        <dbReference type="SAM" id="MobiDB-lite"/>
    </source>
</evidence>
<evidence type="ECO:0000313" key="5">
    <source>
        <dbReference type="EMBL" id="KAI7842484.1"/>
    </source>
</evidence>
<name>A0AAD5DU69_9CHLO</name>
<evidence type="ECO:0000256" key="1">
    <source>
        <dbReference type="ARBA" id="ARBA00022676"/>
    </source>
</evidence>
<feature type="region of interest" description="Disordered" evidence="2">
    <location>
        <begin position="55"/>
        <end position="119"/>
    </location>
</feature>
<keyword evidence="1" id="KW-0328">Glycosyltransferase</keyword>
<dbReference type="Proteomes" id="UP001205105">
    <property type="component" value="Unassembled WGS sequence"/>
</dbReference>
<dbReference type="GO" id="GO:0004377">
    <property type="term" value="F:GDP-Man:Man(3)GlcNAc(2)-PP-Dol alpha-1,2-mannosyltransferase activity"/>
    <property type="evidence" value="ECO:0007669"/>
    <property type="project" value="InterPro"/>
</dbReference>
<gene>
    <name evidence="5" type="ORF">COHA_003838</name>
</gene>
<reference evidence="5" key="1">
    <citation type="submission" date="2020-11" db="EMBL/GenBank/DDBJ databases">
        <title>Chlorella ohadii genome sequencing and assembly.</title>
        <authorList>
            <person name="Murik O."/>
            <person name="Treves H."/>
            <person name="Kedem I."/>
            <person name="Shotland Y."/>
            <person name="Kaplan A."/>
        </authorList>
    </citation>
    <scope>NUCLEOTIDE SEQUENCE</scope>
    <source>
        <strain evidence="5">1</strain>
    </source>
</reference>
<dbReference type="Gene3D" id="3.40.50.2000">
    <property type="entry name" value="Glycogen Phosphorylase B"/>
    <property type="match status" value="1"/>
</dbReference>
<feature type="compositionally biased region" description="Low complexity" evidence="2">
    <location>
        <begin position="61"/>
        <end position="113"/>
    </location>
</feature>
<dbReference type="InterPro" id="IPR001296">
    <property type="entry name" value="Glyco_trans_1"/>
</dbReference>
<feature type="domain" description="Glycosyl transferase family 1" evidence="3">
    <location>
        <begin position="354"/>
        <end position="522"/>
    </location>
</feature>
<evidence type="ECO:0000259" key="4">
    <source>
        <dbReference type="Pfam" id="PF18922"/>
    </source>
</evidence>
<keyword evidence="1" id="KW-0808">Transferase</keyword>
<dbReference type="EMBL" id="JADXDR010000052">
    <property type="protein sequence ID" value="KAI7842484.1"/>
    <property type="molecule type" value="Genomic_DNA"/>
</dbReference>
<dbReference type="GO" id="GO:0016020">
    <property type="term" value="C:membrane"/>
    <property type="evidence" value="ECO:0007669"/>
    <property type="project" value="TreeGrafter"/>
</dbReference>
<proteinExistence type="predicted"/>
<feature type="domain" description="DUF5672" evidence="4">
    <location>
        <begin position="637"/>
        <end position="732"/>
    </location>
</feature>